<dbReference type="OrthoDB" id="62952at2759"/>
<proteinExistence type="predicted"/>
<keyword evidence="2" id="KW-1185">Reference proteome</keyword>
<protein>
    <recommendedName>
        <fullName evidence="3">F-box domain-containing protein</fullName>
    </recommendedName>
</protein>
<gene>
    <name evidence="1" type="ORF">K458DRAFT_342065</name>
</gene>
<dbReference type="Proteomes" id="UP000799291">
    <property type="component" value="Unassembled WGS sequence"/>
</dbReference>
<name>A0A6G1IWF9_9PLEO</name>
<evidence type="ECO:0008006" key="3">
    <source>
        <dbReference type="Google" id="ProtNLM"/>
    </source>
</evidence>
<organism evidence="1 2">
    <name type="scientific">Lentithecium fluviatile CBS 122367</name>
    <dbReference type="NCBI Taxonomy" id="1168545"/>
    <lineage>
        <taxon>Eukaryota</taxon>
        <taxon>Fungi</taxon>
        <taxon>Dikarya</taxon>
        <taxon>Ascomycota</taxon>
        <taxon>Pezizomycotina</taxon>
        <taxon>Dothideomycetes</taxon>
        <taxon>Pleosporomycetidae</taxon>
        <taxon>Pleosporales</taxon>
        <taxon>Massarineae</taxon>
        <taxon>Lentitheciaceae</taxon>
        <taxon>Lentithecium</taxon>
    </lineage>
</organism>
<dbReference type="AlphaFoldDB" id="A0A6G1IWF9"/>
<accession>A0A6G1IWF9</accession>
<evidence type="ECO:0000313" key="2">
    <source>
        <dbReference type="Proteomes" id="UP000799291"/>
    </source>
</evidence>
<evidence type="ECO:0000313" key="1">
    <source>
        <dbReference type="EMBL" id="KAF2682445.1"/>
    </source>
</evidence>
<dbReference type="EMBL" id="MU005587">
    <property type="protein sequence ID" value="KAF2682445.1"/>
    <property type="molecule type" value="Genomic_DNA"/>
</dbReference>
<reference evidence="1" key="1">
    <citation type="journal article" date="2020" name="Stud. Mycol.">
        <title>101 Dothideomycetes genomes: a test case for predicting lifestyles and emergence of pathogens.</title>
        <authorList>
            <person name="Haridas S."/>
            <person name="Albert R."/>
            <person name="Binder M."/>
            <person name="Bloem J."/>
            <person name="Labutti K."/>
            <person name="Salamov A."/>
            <person name="Andreopoulos B."/>
            <person name="Baker S."/>
            <person name="Barry K."/>
            <person name="Bills G."/>
            <person name="Bluhm B."/>
            <person name="Cannon C."/>
            <person name="Castanera R."/>
            <person name="Culley D."/>
            <person name="Daum C."/>
            <person name="Ezra D."/>
            <person name="Gonzalez J."/>
            <person name="Henrissat B."/>
            <person name="Kuo A."/>
            <person name="Liang C."/>
            <person name="Lipzen A."/>
            <person name="Lutzoni F."/>
            <person name="Magnuson J."/>
            <person name="Mondo S."/>
            <person name="Nolan M."/>
            <person name="Ohm R."/>
            <person name="Pangilinan J."/>
            <person name="Park H.-J."/>
            <person name="Ramirez L."/>
            <person name="Alfaro M."/>
            <person name="Sun H."/>
            <person name="Tritt A."/>
            <person name="Yoshinaga Y."/>
            <person name="Zwiers L.-H."/>
            <person name="Turgeon B."/>
            <person name="Goodwin S."/>
            <person name="Spatafora J."/>
            <person name="Crous P."/>
            <person name="Grigoriev I."/>
        </authorList>
    </citation>
    <scope>NUCLEOTIDE SEQUENCE</scope>
    <source>
        <strain evidence="1">CBS 122367</strain>
    </source>
</reference>
<sequence length="431" mass="49636">MAAKTAVFAFPFLQLPRELRDLVYHYTFSLPDPRADHDLRIERRHLKHFAPSACSILLLLHHECLLLNHQVVREALEVLFKHHTILFSCGPYVLKELLMRVEDKGYPCKQWLKWIKSVEFDWVTFPNLKLYPPEKLAKKDEWWWERDGQEVDVGYVTGGTYNGHYDEHDHEGSHYNDNIYGAEDVSLYPSRHQPGASASNPSSNDVFGFSSHYPFGDPLSEPSYDVEATEHMDSKLDLLISSEVAPLFDYLATPVFSLTSITLPLYFVTKQPHIPSREYPWGYSLPLKIRYWTQVCIHALLMLHRSSPVSVSSSSGSSSAMPTLQEVRIKYMPWDIWASMDPNDNLYRMAEKGVWFNGGEDEINEREGEGEAFRAVWAGLQEKGLCVGEDRMSLEAEINFVKWDGDLDGRRVGDELEVVFRMGWPRNVAME</sequence>